<dbReference type="AlphaFoldDB" id="A0A0K2V0W8"/>
<name>A0A0K2V0W8_LEPSM</name>
<organism evidence="1">
    <name type="scientific">Lepeophtheirus salmonis</name>
    <name type="common">Salmon louse</name>
    <name type="synonym">Caligus salmonis</name>
    <dbReference type="NCBI Taxonomy" id="72036"/>
    <lineage>
        <taxon>Eukaryota</taxon>
        <taxon>Metazoa</taxon>
        <taxon>Ecdysozoa</taxon>
        <taxon>Arthropoda</taxon>
        <taxon>Crustacea</taxon>
        <taxon>Multicrustacea</taxon>
        <taxon>Hexanauplia</taxon>
        <taxon>Copepoda</taxon>
        <taxon>Siphonostomatoida</taxon>
        <taxon>Caligidae</taxon>
        <taxon>Lepeophtheirus</taxon>
    </lineage>
</organism>
<reference evidence="1" key="1">
    <citation type="submission" date="2014-05" db="EMBL/GenBank/DDBJ databases">
        <authorList>
            <person name="Chronopoulou M."/>
        </authorList>
    </citation>
    <scope>NUCLEOTIDE SEQUENCE</scope>
    <source>
        <tissue evidence="1">Whole organism</tissue>
    </source>
</reference>
<dbReference type="EMBL" id="HACA01026594">
    <property type="protein sequence ID" value="CDW43955.1"/>
    <property type="molecule type" value="Transcribed_RNA"/>
</dbReference>
<evidence type="ECO:0000313" key="1">
    <source>
        <dbReference type="EMBL" id="CDW43955.1"/>
    </source>
</evidence>
<sequence>MNGLDSSALKEFPQVISMRQLFPSPRLSFGLHFLGFGVNSESNSGRLLFRVILGGGSSILTRSLVEWDFIDR</sequence>
<accession>A0A0K2V0W8</accession>
<protein>
    <submittedName>
        <fullName evidence="1">Uncharacterized protein</fullName>
    </submittedName>
</protein>
<proteinExistence type="predicted"/>